<dbReference type="SUPFAM" id="SSF56529">
    <property type="entry name" value="FAH"/>
    <property type="match status" value="1"/>
</dbReference>
<dbReference type="PANTHER" id="PTHR11820:SF7">
    <property type="entry name" value="ACYLPYRUVASE FAHD1, MITOCHONDRIAL"/>
    <property type="match status" value="1"/>
</dbReference>
<dbReference type="AlphaFoldDB" id="A0A532UPT2"/>
<evidence type="ECO:0000313" key="6">
    <source>
        <dbReference type="Proteomes" id="UP000319619"/>
    </source>
</evidence>
<dbReference type="GO" id="GO:0016853">
    <property type="term" value="F:isomerase activity"/>
    <property type="evidence" value="ECO:0007669"/>
    <property type="project" value="UniProtKB-ARBA"/>
</dbReference>
<gene>
    <name evidence="5" type="ORF">CEE37_14645</name>
</gene>
<dbReference type="PANTHER" id="PTHR11820">
    <property type="entry name" value="ACYLPYRUVASE"/>
    <property type="match status" value="1"/>
</dbReference>
<sequence length="255" mass="28579">MQFIRYRFGDKSRWGRLGGDHIVELSAPPWDEKSEEMRRFILGDDTHLLPPCEPTKIICVGKNYSAHIQELHPGENLPEEPLLFMKPPSALLKPNGTILLPPQSERVDYEGEMAVVIGKRLSRGSDEQSREAIFGYTLANDVTARDLQRKDVQFTRGKGFDTFCPVGPLLTTYLPENPTIITRVNGEERQRASLSNMIFPPVKIVKFISEIMTLYPGDLILTGTPEGVGPLKNGDIVEVELQGIGILHNSVKTRE</sequence>
<dbReference type="InterPro" id="IPR018833">
    <property type="entry name" value="Rv2993c-like_N"/>
</dbReference>
<dbReference type="EMBL" id="NJBN01000014">
    <property type="protein sequence ID" value="TKJ36948.1"/>
    <property type="molecule type" value="Genomic_DNA"/>
</dbReference>
<comment type="caution">
    <text evidence="5">The sequence shown here is derived from an EMBL/GenBank/DDBJ whole genome shotgun (WGS) entry which is preliminary data.</text>
</comment>
<dbReference type="GO" id="GO:0019752">
    <property type="term" value="P:carboxylic acid metabolic process"/>
    <property type="evidence" value="ECO:0007669"/>
    <property type="project" value="UniProtKB-ARBA"/>
</dbReference>
<evidence type="ECO:0000259" key="3">
    <source>
        <dbReference type="Pfam" id="PF01557"/>
    </source>
</evidence>
<protein>
    <recommendedName>
        <fullName evidence="7">2-hydroxyhepta-2,4-diene-1,7-dioate isomerase</fullName>
    </recommendedName>
</protein>
<dbReference type="Pfam" id="PF01557">
    <property type="entry name" value="FAA_hydrolase"/>
    <property type="match status" value="1"/>
</dbReference>
<feature type="domain" description="Fumarylacetoacetase-like C-terminal" evidence="3">
    <location>
        <begin position="56"/>
        <end position="251"/>
    </location>
</feature>
<accession>A0A532UPT2</accession>
<reference evidence="5 6" key="1">
    <citation type="submission" date="2017-06" db="EMBL/GenBank/DDBJ databases">
        <title>Novel microbial phyla capable of carbon fixation and sulfur reduction in deep-sea sediments.</title>
        <authorList>
            <person name="Huang J."/>
            <person name="Baker B."/>
            <person name="Wang Y."/>
        </authorList>
    </citation>
    <scope>NUCLEOTIDE SEQUENCE [LARGE SCALE GENOMIC DNA]</scope>
    <source>
        <strain evidence="5">B3_LCP</strain>
    </source>
</reference>
<evidence type="ECO:0000256" key="1">
    <source>
        <dbReference type="ARBA" id="ARBA00010211"/>
    </source>
</evidence>
<dbReference type="Proteomes" id="UP000319619">
    <property type="component" value="Unassembled WGS sequence"/>
</dbReference>
<dbReference type="GO" id="GO:0018773">
    <property type="term" value="F:acetylpyruvate hydrolase activity"/>
    <property type="evidence" value="ECO:0007669"/>
    <property type="project" value="TreeGrafter"/>
</dbReference>
<evidence type="ECO:0000259" key="4">
    <source>
        <dbReference type="Pfam" id="PF10370"/>
    </source>
</evidence>
<evidence type="ECO:0008006" key="7">
    <source>
        <dbReference type="Google" id="ProtNLM"/>
    </source>
</evidence>
<keyword evidence="2" id="KW-0479">Metal-binding</keyword>
<dbReference type="InterPro" id="IPR036663">
    <property type="entry name" value="Fumarylacetoacetase_C_sf"/>
</dbReference>
<proteinExistence type="inferred from homology"/>
<comment type="similarity">
    <text evidence="1">Belongs to the FAH family.</text>
</comment>
<organism evidence="5 6">
    <name type="scientific">candidate division LCP-89 bacterium B3_LCP</name>
    <dbReference type="NCBI Taxonomy" id="2012998"/>
    <lineage>
        <taxon>Bacteria</taxon>
        <taxon>Pseudomonadati</taxon>
        <taxon>Bacteria division LCP-89</taxon>
    </lineage>
</organism>
<dbReference type="InterPro" id="IPR011234">
    <property type="entry name" value="Fumarylacetoacetase-like_C"/>
</dbReference>
<dbReference type="Pfam" id="PF10370">
    <property type="entry name" value="Rv2993c-like_N"/>
    <property type="match status" value="1"/>
</dbReference>
<feature type="domain" description="Rv2993c-like N-terminal" evidence="4">
    <location>
        <begin position="1"/>
        <end position="51"/>
    </location>
</feature>
<dbReference type="GO" id="GO:0046872">
    <property type="term" value="F:metal ion binding"/>
    <property type="evidence" value="ECO:0007669"/>
    <property type="project" value="UniProtKB-KW"/>
</dbReference>
<dbReference type="FunFam" id="3.90.850.10:FF:000002">
    <property type="entry name" value="2-hydroxyhepta-2,4-diene-1,7-dioate isomerase"/>
    <property type="match status" value="1"/>
</dbReference>
<evidence type="ECO:0000256" key="2">
    <source>
        <dbReference type="ARBA" id="ARBA00022723"/>
    </source>
</evidence>
<evidence type="ECO:0000313" key="5">
    <source>
        <dbReference type="EMBL" id="TKJ36948.1"/>
    </source>
</evidence>
<dbReference type="Gene3D" id="3.90.850.10">
    <property type="entry name" value="Fumarylacetoacetase-like, C-terminal domain"/>
    <property type="match status" value="1"/>
</dbReference>
<name>A0A532UPT2_UNCL8</name>